<comment type="subcellular location">
    <subcellularLocation>
        <location evidence="2">Cytoplasm</location>
    </subcellularLocation>
    <subcellularLocation>
        <location evidence="1">Membrane</location>
        <topology evidence="1">Multi-pass membrane protein</topology>
    </subcellularLocation>
</comment>
<keyword evidence="6 9" id="KW-0472">Membrane</keyword>
<evidence type="ECO:0000256" key="3">
    <source>
        <dbReference type="ARBA" id="ARBA00022490"/>
    </source>
</evidence>
<keyword evidence="12" id="KW-1185">Reference proteome</keyword>
<evidence type="ECO:0000256" key="8">
    <source>
        <dbReference type="SAM" id="MobiDB-lite"/>
    </source>
</evidence>
<protein>
    <recommendedName>
        <fullName evidence="7">Transmembrane protein 196</fullName>
    </recommendedName>
</protein>
<name>A0A8J1U7U9_OWEFU</name>
<feature type="transmembrane region" description="Helical" evidence="9">
    <location>
        <begin position="111"/>
        <end position="133"/>
    </location>
</feature>
<evidence type="ECO:0000256" key="10">
    <source>
        <dbReference type="SAM" id="SignalP"/>
    </source>
</evidence>
<comment type="caution">
    <text evidence="11">The sequence shown here is derived from an EMBL/GenBank/DDBJ whole genome shotgun (WGS) entry which is preliminary data.</text>
</comment>
<dbReference type="Pfam" id="PF04103">
    <property type="entry name" value="CD20"/>
    <property type="match status" value="1"/>
</dbReference>
<dbReference type="EMBL" id="CAIIXF020000008">
    <property type="protein sequence ID" value="CAH1790706.1"/>
    <property type="molecule type" value="Genomic_DNA"/>
</dbReference>
<accession>A0A8J1U7U9</accession>
<evidence type="ECO:0000256" key="6">
    <source>
        <dbReference type="ARBA" id="ARBA00023136"/>
    </source>
</evidence>
<feature type="chain" id="PRO_5043870983" description="Transmembrane protein 196" evidence="10">
    <location>
        <begin position="20"/>
        <end position="258"/>
    </location>
</feature>
<keyword evidence="10" id="KW-0732">Signal</keyword>
<dbReference type="GO" id="GO:0016020">
    <property type="term" value="C:membrane"/>
    <property type="evidence" value="ECO:0007669"/>
    <property type="project" value="UniProtKB-SubCell"/>
</dbReference>
<evidence type="ECO:0000313" key="12">
    <source>
        <dbReference type="Proteomes" id="UP000749559"/>
    </source>
</evidence>
<dbReference type="OrthoDB" id="10016951at2759"/>
<keyword evidence="4 9" id="KW-0812">Transmembrane</keyword>
<organism evidence="11 12">
    <name type="scientific">Owenia fusiformis</name>
    <name type="common">Polychaete worm</name>
    <dbReference type="NCBI Taxonomy" id="6347"/>
    <lineage>
        <taxon>Eukaryota</taxon>
        <taxon>Metazoa</taxon>
        <taxon>Spiralia</taxon>
        <taxon>Lophotrochozoa</taxon>
        <taxon>Annelida</taxon>
        <taxon>Polychaeta</taxon>
        <taxon>Sedentaria</taxon>
        <taxon>Canalipalpata</taxon>
        <taxon>Sabellida</taxon>
        <taxon>Oweniida</taxon>
        <taxon>Oweniidae</taxon>
        <taxon>Owenia</taxon>
    </lineage>
</organism>
<dbReference type="PANTHER" id="PTHR28681">
    <property type="entry name" value="TRANSMEMBRANE PROTEIN 196"/>
    <property type="match status" value="1"/>
</dbReference>
<evidence type="ECO:0000256" key="7">
    <source>
        <dbReference type="ARBA" id="ARBA00044525"/>
    </source>
</evidence>
<dbReference type="InterPro" id="IPR007237">
    <property type="entry name" value="CD20-like"/>
</dbReference>
<dbReference type="PANTHER" id="PTHR28681:SF1">
    <property type="entry name" value="TRANSMEMBRANE PROTEIN 196"/>
    <property type="match status" value="1"/>
</dbReference>
<dbReference type="AlphaFoldDB" id="A0A8J1U7U9"/>
<dbReference type="Proteomes" id="UP000749559">
    <property type="component" value="Unassembled WGS sequence"/>
</dbReference>
<proteinExistence type="predicted"/>
<feature type="signal peptide" evidence="10">
    <location>
        <begin position="1"/>
        <end position="19"/>
    </location>
</feature>
<evidence type="ECO:0000256" key="5">
    <source>
        <dbReference type="ARBA" id="ARBA00022989"/>
    </source>
</evidence>
<feature type="transmembrane region" description="Helical" evidence="9">
    <location>
        <begin position="43"/>
        <end position="61"/>
    </location>
</feature>
<evidence type="ECO:0000256" key="1">
    <source>
        <dbReference type="ARBA" id="ARBA00004141"/>
    </source>
</evidence>
<evidence type="ECO:0000313" key="11">
    <source>
        <dbReference type="EMBL" id="CAH1790706.1"/>
    </source>
</evidence>
<feature type="region of interest" description="Disordered" evidence="8">
    <location>
        <begin position="216"/>
        <end position="242"/>
    </location>
</feature>
<dbReference type="InterPro" id="IPR037661">
    <property type="entry name" value="TMEM196"/>
</dbReference>
<evidence type="ECO:0000256" key="9">
    <source>
        <dbReference type="SAM" id="Phobius"/>
    </source>
</evidence>
<keyword evidence="3" id="KW-0963">Cytoplasm</keyword>
<gene>
    <name evidence="11" type="ORF">OFUS_LOCUS15880</name>
</gene>
<sequence>MFAVILAVLVLAGCHLVLGVVSVGVGVIASIQAEVWLAHTVSPIWSGGFFIITGILGFACARKKTSYVILCFTAFSIVSLVTAVVSIQLLRLGLVNHTTDGHTFQKAEKDILIIIALVDAGAECLVCIISSFVSCRVAKLAKKELFKKREGTFHVQDEAYMNGIYGNDIYGNGNYENGNYVSNYFQENNAFMTDGSRFTFSEHDIELQVEGDSGETITPEIDGLSAPIQKHKRENPDKKHEKSIRFTLPTDIECQENG</sequence>
<feature type="transmembrane region" description="Helical" evidence="9">
    <location>
        <begin position="68"/>
        <end position="91"/>
    </location>
</feature>
<dbReference type="GO" id="GO:0005737">
    <property type="term" value="C:cytoplasm"/>
    <property type="evidence" value="ECO:0007669"/>
    <property type="project" value="UniProtKB-SubCell"/>
</dbReference>
<keyword evidence="5 9" id="KW-1133">Transmembrane helix</keyword>
<evidence type="ECO:0000256" key="4">
    <source>
        <dbReference type="ARBA" id="ARBA00022692"/>
    </source>
</evidence>
<reference evidence="11" key="1">
    <citation type="submission" date="2022-03" db="EMBL/GenBank/DDBJ databases">
        <authorList>
            <person name="Martin C."/>
        </authorList>
    </citation>
    <scope>NUCLEOTIDE SEQUENCE</scope>
</reference>
<evidence type="ECO:0000256" key="2">
    <source>
        <dbReference type="ARBA" id="ARBA00004496"/>
    </source>
</evidence>